<evidence type="ECO:0000256" key="2">
    <source>
        <dbReference type="SAM" id="MobiDB-lite"/>
    </source>
</evidence>
<evidence type="ECO:0000259" key="3">
    <source>
        <dbReference type="Pfam" id="PF07727"/>
    </source>
</evidence>
<dbReference type="InterPro" id="IPR043502">
    <property type="entry name" value="DNA/RNA_pol_sf"/>
</dbReference>
<dbReference type="Pfam" id="PF07727">
    <property type="entry name" value="RVT_2"/>
    <property type="match status" value="2"/>
</dbReference>
<accession>A0AAD8S996</accession>
<reference evidence="5" key="1">
    <citation type="submission" date="2023-07" db="EMBL/GenBank/DDBJ databases">
        <title>A chromosome-level genome assembly of Lolium multiflorum.</title>
        <authorList>
            <person name="Chen Y."/>
            <person name="Copetti D."/>
            <person name="Kolliker R."/>
            <person name="Studer B."/>
        </authorList>
    </citation>
    <scope>NUCLEOTIDE SEQUENCE</scope>
    <source>
        <strain evidence="5">02402/16</strain>
        <tissue evidence="5">Leaf</tissue>
    </source>
</reference>
<gene>
    <name evidence="5" type="ORF">QYE76_065006</name>
</gene>
<feature type="domain" description="Reverse transcriptase Ty1/copia-type" evidence="3">
    <location>
        <begin position="404"/>
        <end position="552"/>
    </location>
</feature>
<evidence type="ECO:0000256" key="1">
    <source>
        <dbReference type="ARBA" id="ARBA00004167"/>
    </source>
</evidence>
<proteinExistence type="predicted"/>
<protein>
    <recommendedName>
        <fullName evidence="7">Reverse transcriptase Ty1/copia-type domain-containing protein</fullName>
    </recommendedName>
</protein>
<dbReference type="AlphaFoldDB" id="A0AAD8S996"/>
<sequence length="998" mass="108126">MDRRSQSVDRGCSRLLHARAARPYPGIMGPRPATHQAFYAAPQPAPAYAAHPGATPWDPALLTALQSAPSAGAYGGGGDWFMDTGASAHMVAHPEYKYYIKQKLINKNLSFIDKPHRIHCLYNILDTRGAPVARGDPGVLVARDARGVPGAPVARGGRLLVGCLAARRCGPAPMLTRARAGVRRPSTRYPADQYVCAASPSAFWASGNSLLPHDGGAPFTSRPGPAPGPTGSPACRPVRPAPRPGDRCRPARSPVPVGGVGGQPGQNRPSPGNLPPARSQLRLAAVGDRSTGRDRPPAADRPAGPTGSATSPATAPSPVPTSARAALRDPHWRAAKQEEYDALQRNRTWELVPRPPCANVITGKWVFKHKLGSDGTLERYKARWVVRGFRQRAGVDFTDTFAPEQVYCQQPIGFVDTERPDDVCLLSRSLYGLKQAPRAWYQRIAGFLHQLGFHSTSSDASLFVYRTGHDMAYLLLYVDDIILTASTAGLLRQLTDSLRAEFALKDLGPLHYFLGIEVVRRADGFFLHQRKYAHELLERAGMLNCNPAPTPVDTKAKLSASDGSLASDAPFYRSIVGALQYLTLTRPELQYAVQQVCLHMHAPRDAHWAAVKRILRYVCGTMGYGLSLHASPSMSNDLFAYSDADWAGCPDTRRSTSGYCVYLGSSLVSWSSKRQPTVSRSSAEAEYRVVANAVAECTWLRQLLSELSCRVDKATVVFCDNVSAVYLSANPVHHRRTKHIEDRFPSSSVVGTQPPPSPRAAVLEPLPPRRRPRDPASAPPALSPCLLSSPTPSRLPSRAPPEPPARRAALHSRHPLFLLLPLAAGQRFRGFSYLLDCGAPNATTDTRGLHWDLDGPYISAGVPRALPLQGLLDPTLATLREFPCRPGAKYSYEFPVDPNRRYILRPTFFYGTSASPPPPVFDLIVNGTFWTAVLLPVAALPSPSRAAPDVPCGCSCAGDGADELLRRARPHAGRSCTPPHITSTTAPIARPAHPAHQR</sequence>
<comment type="subcellular location">
    <subcellularLocation>
        <location evidence="1">Membrane</location>
        <topology evidence="1">Single-pass membrane protein</topology>
    </subcellularLocation>
</comment>
<dbReference type="PANTHER" id="PTHR11439">
    <property type="entry name" value="GAG-POL-RELATED RETROTRANSPOSON"/>
    <property type="match status" value="1"/>
</dbReference>
<name>A0AAD8S996_LOLMU</name>
<feature type="domain" description="Reverse transcriptase Ty1/copia-type" evidence="3">
    <location>
        <begin position="346"/>
        <end position="403"/>
    </location>
</feature>
<dbReference type="EMBL" id="JAUUTY010000004">
    <property type="protein sequence ID" value="KAK1647201.1"/>
    <property type="molecule type" value="Genomic_DNA"/>
</dbReference>
<comment type="caution">
    <text evidence="5">The sequence shown here is derived from an EMBL/GenBank/DDBJ whole genome shotgun (WGS) entry which is preliminary data.</text>
</comment>
<feature type="compositionally biased region" description="Low complexity" evidence="2">
    <location>
        <begin position="300"/>
        <end position="325"/>
    </location>
</feature>
<dbReference type="PANTHER" id="PTHR11439:SF524">
    <property type="entry name" value="RNA-DIRECTED DNA POLYMERASE, PROTEIN KINASE RLK-PELLE-DLSV FAMILY"/>
    <property type="match status" value="1"/>
</dbReference>
<evidence type="ECO:0008006" key="7">
    <source>
        <dbReference type="Google" id="ProtNLM"/>
    </source>
</evidence>
<dbReference type="Proteomes" id="UP001231189">
    <property type="component" value="Unassembled WGS sequence"/>
</dbReference>
<evidence type="ECO:0000313" key="6">
    <source>
        <dbReference type="Proteomes" id="UP001231189"/>
    </source>
</evidence>
<feature type="region of interest" description="Disordered" evidence="2">
    <location>
        <begin position="970"/>
        <end position="998"/>
    </location>
</feature>
<feature type="domain" description="Malectin-like" evidence="4">
    <location>
        <begin position="835"/>
        <end position="935"/>
    </location>
</feature>
<dbReference type="SUPFAM" id="SSF56672">
    <property type="entry name" value="DNA/RNA polymerases"/>
    <property type="match status" value="1"/>
</dbReference>
<feature type="compositionally biased region" description="Low complexity" evidence="2">
    <location>
        <begin position="783"/>
        <end position="797"/>
    </location>
</feature>
<dbReference type="InterPro" id="IPR013103">
    <property type="entry name" value="RVT_2"/>
</dbReference>
<keyword evidence="6" id="KW-1185">Reference proteome</keyword>
<feature type="region of interest" description="Disordered" evidence="2">
    <location>
        <begin position="214"/>
        <end position="326"/>
    </location>
</feature>
<dbReference type="CDD" id="cd09272">
    <property type="entry name" value="RNase_HI_RT_Ty1"/>
    <property type="match status" value="1"/>
</dbReference>
<dbReference type="Pfam" id="PF12819">
    <property type="entry name" value="Malectin_like"/>
    <property type="match status" value="1"/>
</dbReference>
<organism evidence="5 6">
    <name type="scientific">Lolium multiflorum</name>
    <name type="common">Italian ryegrass</name>
    <name type="synonym">Lolium perenne subsp. multiflorum</name>
    <dbReference type="NCBI Taxonomy" id="4521"/>
    <lineage>
        <taxon>Eukaryota</taxon>
        <taxon>Viridiplantae</taxon>
        <taxon>Streptophyta</taxon>
        <taxon>Embryophyta</taxon>
        <taxon>Tracheophyta</taxon>
        <taxon>Spermatophyta</taxon>
        <taxon>Magnoliopsida</taxon>
        <taxon>Liliopsida</taxon>
        <taxon>Poales</taxon>
        <taxon>Poaceae</taxon>
        <taxon>BOP clade</taxon>
        <taxon>Pooideae</taxon>
        <taxon>Poodae</taxon>
        <taxon>Poeae</taxon>
        <taxon>Poeae Chloroplast Group 2 (Poeae type)</taxon>
        <taxon>Loliodinae</taxon>
        <taxon>Loliinae</taxon>
        <taxon>Lolium</taxon>
    </lineage>
</organism>
<evidence type="ECO:0000259" key="4">
    <source>
        <dbReference type="Pfam" id="PF12819"/>
    </source>
</evidence>
<dbReference type="InterPro" id="IPR024788">
    <property type="entry name" value="Malectin-like_Carb-bd_dom"/>
</dbReference>
<feature type="region of interest" description="Disordered" evidence="2">
    <location>
        <begin position="738"/>
        <end position="807"/>
    </location>
</feature>
<dbReference type="GO" id="GO:0016020">
    <property type="term" value="C:membrane"/>
    <property type="evidence" value="ECO:0007669"/>
    <property type="project" value="UniProtKB-SubCell"/>
</dbReference>
<evidence type="ECO:0000313" key="5">
    <source>
        <dbReference type="EMBL" id="KAK1647201.1"/>
    </source>
</evidence>